<keyword evidence="3" id="KW-0547">Nucleotide-binding</keyword>
<reference evidence="8 9" key="1">
    <citation type="submission" date="2010-10" db="EMBL/GenBank/DDBJ databases">
        <title>Complete sequence of Frankia sp. EuI1c.</title>
        <authorList>
            <consortium name="US DOE Joint Genome Institute"/>
            <person name="Lucas S."/>
            <person name="Copeland A."/>
            <person name="Lapidus A."/>
            <person name="Cheng J.-F."/>
            <person name="Bruce D."/>
            <person name="Goodwin L."/>
            <person name="Pitluck S."/>
            <person name="Chertkov O."/>
            <person name="Detter J.C."/>
            <person name="Han C."/>
            <person name="Tapia R."/>
            <person name="Land M."/>
            <person name="Hauser L."/>
            <person name="Jeffries C."/>
            <person name="Kyrpides N."/>
            <person name="Ivanova N."/>
            <person name="Mikhailova N."/>
            <person name="Beauchemin N."/>
            <person name="Sen A."/>
            <person name="Sur S.A."/>
            <person name="Gtari M."/>
            <person name="Wall L."/>
            <person name="Tisa L."/>
            <person name="Woyke T."/>
        </authorList>
    </citation>
    <scope>NUCLEOTIDE SEQUENCE [LARGE SCALE GENOMIC DNA]</scope>
    <source>
        <strain evidence="9">DSM 45817 / CECT 9037 / EuI1c</strain>
    </source>
</reference>
<dbReference type="STRING" id="298654.FraEuI1c_3738"/>
<dbReference type="OrthoDB" id="9804819at2"/>
<keyword evidence="2" id="KW-0813">Transport</keyword>
<dbReference type="GO" id="GO:0005886">
    <property type="term" value="C:plasma membrane"/>
    <property type="evidence" value="ECO:0007669"/>
    <property type="project" value="UniProtKB-SubCell"/>
</dbReference>
<feature type="compositionally biased region" description="Low complexity" evidence="6">
    <location>
        <begin position="1"/>
        <end position="10"/>
    </location>
</feature>
<dbReference type="Proteomes" id="UP000002484">
    <property type="component" value="Chromosome"/>
</dbReference>
<feature type="region of interest" description="Disordered" evidence="6">
    <location>
        <begin position="1"/>
        <end position="26"/>
    </location>
</feature>
<comment type="subcellular location">
    <subcellularLocation>
        <location evidence="1">Cell membrane</location>
        <topology evidence="1">Peripheral membrane protein</topology>
    </subcellularLocation>
</comment>
<dbReference type="GO" id="GO:0005524">
    <property type="term" value="F:ATP binding"/>
    <property type="evidence" value="ECO:0007669"/>
    <property type="project" value="UniProtKB-KW"/>
</dbReference>
<dbReference type="Gene3D" id="3.40.50.300">
    <property type="entry name" value="P-loop containing nucleotide triphosphate hydrolases"/>
    <property type="match status" value="1"/>
</dbReference>
<dbReference type="InterPro" id="IPR050763">
    <property type="entry name" value="ABC_transporter_ATP-binding"/>
</dbReference>
<dbReference type="EMBL" id="CP002299">
    <property type="protein sequence ID" value="ADP81745.1"/>
    <property type="molecule type" value="Genomic_DNA"/>
</dbReference>
<evidence type="ECO:0000259" key="7">
    <source>
        <dbReference type="PROSITE" id="PS50893"/>
    </source>
</evidence>
<dbReference type="PROSITE" id="PS50893">
    <property type="entry name" value="ABC_TRANSPORTER_2"/>
    <property type="match status" value="1"/>
</dbReference>
<keyword evidence="4" id="KW-0067">ATP-binding</keyword>
<accession>E3J2T4</accession>
<dbReference type="AlphaFoldDB" id="E3J2T4"/>
<feature type="domain" description="ABC transporter" evidence="7">
    <location>
        <begin position="27"/>
        <end position="257"/>
    </location>
</feature>
<dbReference type="PANTHER" id="PTHR42711">
    <property type="entry name" value="ABC TRANSPORTER ATP-BINDING PROTEIN"/>
    <property type="match status" value="1"/>
</dbReference>
<dbReference type="InterPro" id="IPR003439">
    <property type="entry name" value="ABC_transporter-like_ATP-bd"/>
</dbReference>
<sequence>MPTTTAAQPAPSRPPARSPATSGDPAIRARGLRRSFGDVTVLDGVDLDIAAGSVHALLGANGAGKTTLVRILATLLPADAGTVTVAGRDVRREPRRVREVISLTGQHAAVDELLTGVENLRLAARLFRLPRADARRRVDALIEAFDLAGFGGRLVRTYSGGQRRRLDLAVGLVADPAVIFLDEPTTGLDPRSRQGVWDVVARLADSGATVLLTTQYLQEADELADRISVLHGGQIVAEGSASDLKASLGTERAELTFPDDDAYTRALDRLHGPLQRPTTSGAAAPAGLDVDRAARRVGVPTDGSAGALRRLLTDLADAGIEVTRVELRTPTLDDVFLTLTSGKDLA</sequence>
<dbReference type="eggNOG" id="COG1131">
    <property type="taxonomic scope" value="Bacteria"/>
</dbReference>
<evidence type="ECO:0000256" key="5">
    <source>
        <dbReference type="ARBA" id="ARBA00023251"/>
    </source>
</evidence>
<evidence type="ECO:0000313" key="9">
    <source>
        <dbReference type="Proteomes" id="UP000002484"/>
    </source>
</evidence>
<organism evidence="8 9">
    <name type="scientific">Pseudofrankia inefficax (strain DSM 45817 / CECT 9037 / DDB 130130 / EuI1c)</name>
    <name type="common">Frankia inefficax</name>
    <dbReference type="NCBI Taxonomy" id="298654"/>
    <lineage>
        <taxon>Bacteria</taxon>
        <taxon>Bacillati</taxon>
        <taxon>Actinomycetota</taxon>
        <taxon>Actinomycetes</taxon>
        <taxon>Frankiales</taxon>
        <taxon>Frankiaceae</taxon>
        <taxon>Pseudofrankia</taxon>
    </lineage>
</organism>
<proteinExistence type="predicted"/>
<keyword evidence="5" id="KW-0046">Antibiotic resistance</keyword>
<dbReference type="KEGG" id="fri:FraEuI1c_3738"/>
<dbReference type="PANTHER" id="PTHR42711:SF19">
    <property type="entry name" value="DOXORUBICIN RESISTANCE ATP-BINDING PROTEIN DRRA"/>
    <property type="match status" value="1"/>
</dbReference>
<dbReference type="Pfam" id="PF00005">
    <property type="entry name" value="ABC_tran"/>
    <property type="match status" value="1"/>
</dbReference>
<evidence type="ECO:0000256" key="4">
    <source>
        <dbReference type="ARBA" id="ARBA00022840"/>
    </source>
</evidence>
<evidence type="ECO:0000256" key="3">
    <source>
        <dbReference type="ARBA" id="ARBA00022741"/>
    </source>
</evidence>
<evidence type="ECO:0000313" key="8">
    <source>
        <dbReference type="EMBL" id="ADP81745.1"/>
    </source>
</evidence>
<dbReference type="SMART" id="SM00382">
    <property type="entry name" value="AAA"/>
    <property type="match status" value="1"/>
</dbReference>
<name>E3J2T4_PSEI1</name>
<dbReference type="InParanoid" id="E3J2T4"/>
<gene>
    <name evidence="8" type="ordered locus">FraEuI1c_3738</name>
</gene>
<dbReference type="PROSITE" id="PS00211">
    <property type="entry name" value="ABC_TRANSPORTER_1"/>
    <property type="match status" value="1"/>
</dbReference>
<dbReference type="SUPFAM" id="SSF52540">
    <property type="entry name" value="P-loop containing nucleoside triphosphate hydrolases"/>
    <property type="match status" value="1"/>
</dbReference>
<dbReference type="GO" id="GO:0046677">
    <property type="term" value="P:response to antibiotic"/>
    <property type="evidence" value="ECO:0007669"/>
    <property type="project" value="UniProtKB-KW"/>
</dbReference>
<evidence type="ECO:0000256" key="6">
    <source>
        <dbReference type="SAM" id="MobiDB-lite"/>
    </source>
</evidence>
<dbReference type="InterPro" id="IPR003593">
    <property type="entry name" value="AAA+_ATPase"/>
</dbReference>
<dbReference type="GO" id="GO:0016887">
    <property type="term" value="F:ATP hydrolysis activity"/>
    <property type="evidence" value="ECO:0007669"/>
    <property type="project" value="InterPro"/>
</dbReference>
<evidence type="ECO:0000256" key="2">
    <source>
        <dbReference type="ARBA" id="ARBA00022448"/>
    </source>
</evidence>
<dbReference type="InterPro" id="IPR027417">
    <property type="entry name" value="P-loop_NTPase"/>
</dbReference>
<keyword evidence="9" id="KW-1185">Reference proteome</keyword>
<dbReference type="HOGENOM" id="CLU_000604_1_2_11"/>
<dbReference type="InterPro" id="IPR017871">
    <property type="entry name" value="ABC_transporter-like_CS"/>
</dbReference>
<evidence type="ECO:0000256" key="1">
    <source>
        <dbReference type="ARBA" id="ARBA00004202"/>
    </source>
</evidence>
<protein>
    <submittedName>
        <fullName evidence="8">ABC transporter related protein</fullName>
    </submittedName>
</protein>
<dbReference type="RefSeq" id="WP_013424863.1">
    <property type="nucleotide sequence ID" value="NC_014666.1"/>
</dbReference>